<dbReference type="Gene3D" id="2.30.42.10">
    <property type="match status" value="1"/>
</dbReference>
<dbReference type="PANTHER" id="PTHR46900:SF2">
    <property type="entry name" value="TYROSINE-PROTEIN PHOSPHATASE NON-RECEPTOR TYPE 13"/>
    <property type="match status" value="1"/>
</dbReference>
<reference evidence="3" key="2">
    <citation type="submission" date="2020-05" db="UniProtKB">
        <authorList>
            <consortium name="EnsemblMetazoa"/>
        </authorList>
    </citation>
    <scope>IDENTIFICATION</scope>
    <source>
        <strain evidence="3">CM1001059</strain>
    </source>
</reference>
<evidence type="ECO:0000313" key="4">
    <source>
        <dbReference type="Proteomes" id="UP000075902"/>
    </source>
</evidence>
<dbReference type="InterPro" id="IPR001478">
    <property type="entry name" value="PDZ"/>
</dbReference>
<dbReference type="STRING" id="34690.A0A182TSI8"/>
<dbReference type="SUPFAM" id="SSF50156">
    <property type="entry name" value="PDZ domain-like"/>
    <property type="match status" value="1"/>
</dbReference>
<evidence type="ECO:0000256" key="1">
    <source>
        <dbReference type="SAM" id="MobiDB-lite"/>
    </source>
</evidence>
<dbReference type="EnsemblMetazoa" id="AMEC007535-RA">
    <property type="protein sequence ID" value="AMEC007535-PA"/>
    <property type="gene ID" value="AMEC007535"/>
</dbReference>
<organism evidence="3 4">
    <name type="scientific">Anopheles melas</name>
    <dbReference type="NCBI Taxonomy" id="34690"/>
    <lineage>
        <taxon>Eukaryota</taxon>
        <taxon>Metazoa</taxon>
        <taxon>Ecdysozoa</taxon>
        <taxon>Arthropoda</taxon>
        <taxon>Hexapoda</taxon>
        <taxon>Insecta</taxon>
        <taxon>Pterygota</taxon>
        <taxon>Neoptera</taxon>
        <taxon>Endopterygota</taxon>
        <taxon>Diptera</taxon>
        <taxon>Nematocera</taxon>
        <taxon>Culicoidea</taxon>
        <taxon>Culicidae</taxon>
        <taxon>Anophelinae</taxon>
        <taxon>Anopheles</taxon>
    </lineage>
</organism>
<dbReference type="InterPro" id="IPR052074">
    <property type="entry name" value="NonRcpt_TyrProt_Phosphatase"/>
</dbReference>
<dbReference type="PANTHER" id="PTHR46900">
    <property type="entry name" value="TYROSINE-PROTEIN PHOSPHATASE NON-RECEPTOR TYPE 13"/>
    <property type="match status" value="1"/>
</dbReference>
<proteinExistence type="predicted"/>
<feature type="domain" description="PDZ" evidence="2">
    <location>
        <begin position="1"/>
        <end position="60"/>
    </location>
</feature>
<dbReference type="Proteomes" id="UP000075902">
    <property type="component" value="Unassembled WGS sequence"/>
</dbReference>
<dbReference type="PROSITE" id="PS50106">
    <property type="entry name" value="PDZ"/>
    <property type="match status" value="1"/>
</dbReference>
<evidence type="ECO:0000313" key="3">
    <source>
        <dbReference type="EnsemblMetazoa" id="AMEC007535-PA"/>
    </source>
</evidence>
<keyword evidence="4" id="KW-1185">Reference proteome</keyword>
<dbReference type="AlphaFoldDB" id="A0A182TSI8"/>
<feature type="compositionally biased region" description="Pro residues" evidence="1">
    <location>
        <begin position="70"/>
        <end position="79"/>
    </location>
</feature>
<protein>
    <submittedName>
        <fullName evidence="3">PDZ domain-containing protein</fullName>
    </submittedName>
</protein>
<sequence>MIRIKRLFPHQAAWATGMLQPGDILLEANGVPLTGLTNYHALEELRKATNVVTLTVCRPKDEQYRKLSPPTEPPRPPLRNAPSYEHGSGSVPQSPLPPAGIPYPQQQQQQQQLQHFFPPTGASWSQQVAGFLPPLDPIQTSFSGVSVSMLTLSLYFPIYTE</sequence>
<dbReference type="VEuPathDB" id="VectorBase:AMEC007535"/>
<dbReference type="Pfam" id="PF00595">
    <property type="entry name" value="PDZ"/>
    <property type="match status" value="1"/>
</dbReference>
<dbReference type="SMART" id="SM00228">
    <property type="entry name" value="PDZ"/>
    <property type="match status" value="1"/>
</dbReference>
<evidence type="ECO:0000259" key="2">
    <source>
        <dbReference type="PROSITE" id="PS50106"/>
    </source>
</evidence>
<accession>A0A182TSI8</accession>
<feature type="region of interest" description="Disordered" evidence="1">
    <location>
        <begin position="61"/>
        <end position="113"/>
    </location>
</feature>
<dbReference type="InterPro" id="IPR036034">
    <property type="entry name" value="PDZ_sf"/>
</dbReference>
<name>A0A182TSI8_9DIPT</name>
<reference evidence="4" key="1">
    <citation type="submission" date="2014-01" db="EMBL/GenBank/DDBJ databases">
        <title>The Genome Sequence of Anopheles melas CM1001059_A (V2).</title>
        <authorList>
            <consortium name="The Broad Institute Genomics Platform"/>
            <person name="Neafsey D.E."/>
            <person name="Besansky N."/>
            <person name="Howell P."/>
            <person name="Walton C."/>
            <person name="Young S.K."/>
            <person name="Zeng Q."/>
            <person name="Gargeya S."/>
            <person name="Fitzgerald M."/>
            <person name="Haas B."/>
            <person name="Abouelleil A."/>
            <person name="Allen A.W."/>
            <person name="Alvarado L."/>
            <person name="Arachchi H.M."/>
            <person name="Berlin A.M."/>
            <person name="Chapman S.B."/>
            <person name="Gainer-Dewar J."/>
            <person name="Goldberg J."/>
            <person name="Griggs A."/>
            <person name="Gujja S."/>
            <person name="Hansen M."/>
            <person name="Howarth C."/>
            <person name="Imamovic A."/>
            <person name="Ireland A."/>
            <person name="Larimer J."/>
            <person name="McCowan C."/>
            <person name="Murphy C."/>
            <person name="Pearson M."/>
            <person name="Poon T.W."/>
            <person name="Priest M."/>
            <person name="Roberts A."/>
            <person name="Saif S."/>
            <person name="Shea T."/>
            <person name="Sisk P."/>
            <person name="Sykes S."/>
            <person name="Wortman J."/>
            <person name="Nusbaum C."/>
            <person name="Birren B."/>
        </authorList>
    </citation>
    <scope>NUCLEOTIDE SEQUENCE [LARGE SCALE GENOMIC DNA]</scope>
    <source>
        <strain evidence="4">CM1001059</strain>
    </source>
</reference>